<feature type="coiled-coil region" evidence="4">
    <location>
        <begin position="37"/>
        <end position="64"/>
    </location>
</feature>
<evidence type="ECO:0000256" key="1">
    <source>
        <dbReference type="ARBA" id="ARBA00004123"/>
    </source>
</evidence>
<dbReference type="EMBL" id="JAUESC010000384">
    <property type="protein sequence ID" value="KAK0581760.1"/>
    <property type="molecule type" value="Genomic_DNA"/>
</dbReference>
<keyword evidence="3" id="KW-0539">Nucleus</keyword>
<dbReference type="PANTHER" id="PTHR33669:SF1">
    <property type="entry name" value="PROTEIN NIM1-INTERACTING 1"/>
    <property type="match status" value="1"/>
</dbReference>
<organism evidence="6 7">
    <name type="scientific">Acer saccharum</name>
    <name type="common">Sugar maple</name>
    <dbReference type="NCBI Taxonomy" id="4024"/>
    <lineage>
        <taxon>Eukaryota</taxon>
        <taxon>Viridiplantae</taxon>
        <taxon>Streptophyta</taxon>
        <taxon>Embryophyta</taxon>
        <taxon>Tracheophyta</taxon>
        <taxon>Spermatophyta</taxon>
        <taxon>Magnoliopsida</taxon>
        <taxon>eudicotyledons</taxon>
        <taxon>Gunneridae</taxon>
        <taxon>Pentapetalae</taxon>
        <taxon>rosids</taxon>
        <taxon>malvids</taxon>
        <taxon>Sapindales</taxon>
        <taxon>Sapindaceae</taxon>
        <taxon>Hippocastanoideae</taxon>
        <taxon>Acereae</taxon>
        <taxon>Acer</taxon>
    </lineage>
</organism>
<dbReference type="Pfam" id="PF15699">
    <property type="entry name" value="NPR1_interact"/>
    <property type="match status" value="1"/>
</dbReference>
<name>A0AA39S298_ACESA</name>
<dbReference type="AlphaFoldDB" id="A0AA39S298"/>
<dbReference type="GO" id="GO:0010112">
    <property type="term" value="P:regulation of systemic acquired resistance"/>
    <property type="evidence" value="ECO:0007669"/>
    <property type="project" value="InterPro"/>
</dbReference>
<accession>A0AA39S298</accession>
<evidence type="ECO:0000256" key="5">
    <source>
        <dbReference type="SAM" id="MobiDB-lite"/>
    </source>
</evidence>
<evidence type="ECO:0000313" key="6">
    <source>
        <dbReference type="EMBL" id="KAK0581760.1"/>
    </source>
</evidence>
<comment type="subcellular location">
    <subcellularLocation>
        <location evidence="1">Nucleus</location>
    </subcellularLocation>
</comment>
<evidence type="ECO:0000256" key="4">
    <source>
        <dbReference type="SAM" id="Coils"/>
    </source>
</evidence>
<feature type="compositionally biased region" description="Basic and acidic residues" evidence="5">
    <location>
        <begin position="17"/>
        <end position="28"/>
    </location>
</feature>
<feature type="region of interest" description="Disordered" evidence="5">
    <location>
        <begin position="98"/>
        <end position="133"/>
    </location>
</feature>
<protein>
    <submittedName>
        <fullName evidence="6">Uncharacterized protein</fullName>
    </submittedName>
</protein>
<dbReference type="InterPro" id="IPR031425">
    <property type="entry name" value="NPR1/NH1-interacting"/>
</dbReference>
<sequence>MENEKLVDGGVCNNGSEDGHRRQKEEDEKMEKFFDLIRSFHEARNRRKQELNELEDKRMKKNKIRRLSKDHEDRKQQSTSWVPSFEWQDFTEEIEFRRPPTVFPSPCNDKNKELGNKKQQRKEDDGLDLKLTL</sequence>
<comment type="similarity">
    <text evidence="2">Belongs to the NPR1-interactor family.</text>
</comment>
<keyword evidence="4" id="KW-0175">Coiled coil</keyword>
<gene>
    <name evidence="6" type="ORF">LWI29_017614</name>
</gene>
<proteinExistence type="inferred from homology"/>
<feature type="compositionally biased region" description="Basic and acidic residues" evidence="5">
    <location>
        <begin position="109"/>
        <end position="133"/>
    </location>
</feature>
<dbReference type="GO" id="GO:0005634">
    <property type="term" value="C:nucleus"/>
    <property type="evidence" value="ECO:0007669"/>
    <property type="project" value="UniProtKB-SubCell"/>
</dbReference>
<reference evidence="6" key="2">
    <citation type="submission" date="2023-06" db="EMBL/GenBank/DDBJ databases">
        <authorList>
            <person name="Swenson N.G."/>
            <person name="Wegrzyn J.L."/>
            <person name="Mcevoy S.L."/>
        </authorList>
    </citation>
    <scope>NUCLEOTIDE SEQUENCE</scope>
    <source>
        <strain evidence="6">NS2018</strain>
        <tissue evidence="6">Leaf</tissue>
    </source>
</reference>
<evidence type="ECO:0000256" key="2">
    <source>
        <dbReference type="ARBA" id="ARBA00009937"/>
    </source>
</evidence>
<dbReference type="PANTHER" id="PTHR33669">
    <property type="entry name" value="PROTEIN NEGATIVE REGULATOR OF RESISTANCE"/>
    <property type="match status" value="1"/>
</dbReference>
<feature type="region of interest" description="Disordered" evidence="5">
    <location>
        <begin position="1"/>
        <end position="28"/>
    </location>
</feature>
<evidence type="ECO:0000256" key="3">
    <source>
        <dbReference type="ARBA" id="ARBA00023242"/>
    </source>
</evidence>
<reference evidence="6" key="1">
    <citation type="journal article" date="2022" name="Plant J.">
        <title>Strategies of tolerance reflected in two North American maple genomes.</title>
        <authorList>
            <person name="McEvoy S.L."/>
            <person name="Sezen U.U."/>
            <person name="Trouern-Trend A."/>
            <person name="McMahon S.M."/>
            <person name="Schaberg P.G."/>
            <person name="Yang J."/>
            <person name="Wegrzyn J.L."/>
            <person name="Swenson N.G."/>
        </authorList>
    </citation>
    <scope>NUCLEOTIDE SEQUENCE</scope>
    <source>
        <strain evidence="6">NS2018</strain>
    </source>
</reference>
<dbReference type="Proteomes" id="UP001168877">
    <property type="component" value="Unassembled WGS sequence"/>
</dbReference>
<comment type="caution">
    <text evidence="6">The sequence shown here is derived from an EMBL/GenBank/DDBJ whole genome shotgun (WGS) entry which is preliminary data.</text>
</comment>
<keyword evidence="7" id="KW-1185">Reference proteome</keyword>
<evidence type="ECO:0000313" key="7">
    <source>
        <dbReference type="Proteomes" id="UP001168877"/>
    </source>
</evidence>